<feature type="disulfide bond" evidence="9">
    <location>
        <begin position="101"/>
        <end position="119"/>
    </location>
</feature>
<dbReference type="GO" id="GO:0005184">
    <property type="term" value="F:neuropeptide hormone activity"/>
    <property type="evidence" value="ECO:0007669"/>
    <property type="project" value="TreeGrafter"/>
</dbReference>
<dbReference type="PANTHER" id="PTHR16551">
    <property type="entry name" value="AGOUTI RELATED"/>
    <property type="match status" value="1"/>
</dbReference>
<feature type="disulfide bond" evidence="9">
    <location>
        <begin position="87"/>
        <end position="102"/>
    </location>
</feature>
<dbReference type="InterPro" id="IPR027300">
    <property type="entry name" value="Agouti_dom"/>
</dbReference>
<keyword evidence="4 11" id="KW-0732">Signal</keyword>
<dbReference type="GO" id="GO:0009755">
    <property type="term" value="P:hormone-mediated signaling pathway"/>
    <property type="evidence" value="ECO:0007669"/>
    <property type="project" value="InterPro"/>
</dbReference>
<feature type="disulfide bond" evidence="9">
    <location>
        <begin position="94"/>
        <end position="108"/>
    </location>
</feature>
<evidence type="ECO:0000313" key="13">
    <source>
        <dbReference type="EMBL" id="KAI7807606.1"/>
    </source>
</evidence>
<dbReference type="PROSITE" id="PS51150">
    <property type="entry name" value="AGOUTI_2"/>
    <property type="match status" value="1"/>
</dbReference>
<keyword evidence="6 9" id="KW-1015">Disulfide bond</keyword>
<dbReference type="OrthoDB" id="8717782at2759"/>
<evidence type="ECO:0000256" key="9">
    <source>
        <dbReference type="PROSITE-ProRule" id="PRU00494"/>
    </source>
</evidence>
<dbReference type="SUPFAM" id="SSF57055">
    <property type="entry name" value="Agouti-related protein"/>
    <property type="match status" value="1"/>
</dbReference>
<feature type="domain" description="Agouti" evidence="12">
    <location>
        <begin position="87"/>
        <end position="126"/>
    </location>
</feature>
<protein>
    <recommendedName>
        <fullName evidence="2">Agouti-signaling protein</fullName>
    </recommendedName>
    <alternativeName>
        <fullName evidence="8">Agouti switch protein</fullName>
    </alternativeName>
</protein>
<accession>A0A9W7WSQ3</accession>
<dbReference type="GO" id="GO:0032438">
    <property type="term" value="P:melanosome organization"/>
    <property type="evidence" value="ECO:0007669"/>
    <property type="project" value="TreeGrafter"/>
</dbReference>
<feature type="region of interest" description="Disordered" evidence="10">
    <location>
        <begin position="32"/>
        <end position="86"/>
    </location>
</feature>
<comment type="caution">
    <text evidence="13">The sequence shown here is derived from an EMBL/GenBank/DDBJ whole genome shotgun (WGS) entry which is preliminary data.</text>
</comment>
<evidence type="ECO:0000256" key="11">
    <source>
        <dbReference type="SAM" id="SignalP"/>
    </source>
</evidence>
<sequence length="126" mass="14042">MNPSLLLCCLVLCLACCVSVHTHMLMEDKQNSNQTTISEHLKNQTDTPPVLIVGLSKTPKKNKKSEKKPKKNKYSSRVKKPPPPPNCVPLWGSCKGPSAVCCEPCAFCHCRLFKTVCYCRMGYPKC</sequence>
<evidence type="ECO:0000256" key="3">
    <source>
        <dbReference type="ARBA" id="ARBA00022525"/>
    </source>
</evidence>
<dbReference type="EMBL" id="JAFHDT010000007">
    <property type="protein sequence ID" value="KAI7807606.1"/>
    <property type="molecule type" value="Genomic_DNA"/>
</dbReference>
<feature type="signal peptide" evidence="11">
    <location>
        <begin position="1"/>
        <end position="22"/>
    </location>
</feature>
<keyword evidence="7" id="KW-0325">Glycoprotein</keyword>
<dbReference type="GO" id="GO:0031779">
    <property type="term" value="F:melanocortin receptor binding"/>
    <property type="evidence" value="ECO:0007669"/>
    <property type="project" value="TreeGrafter"/>
</dbReference>
<dbReference type="GO" id="GO:0005615">
    <property type="term" value="C:extracellular space"/>
    <property type="evidence" value="ECO:0007669"/>
    <property type="project" value="TreeGrafter"/>
</dbReference>
<proteinExistence type="predicted"/>
<evidence type="ECO:0000256" key="10">
    <source>
        <dbReference type="SAM" id="MobiDB-lite"/>
    </source>
</evidence>
<evidence type="ECO:0000256" key="1">
    <source>
        <dbReference type="ARBA" id="ARBA00004613"/>
    </source>
</evidence>
<evidence type="ECO:0000256" key="4">
    <source>
        <dbReference type="ARBA" id="ARBA00022729"/>
    </source>
</evidence>
<evidence type="ECO:0000256" key="7">
    <source>
        <dbReference type="ARBA" id="ARBA00023180"/>
    </source>
</evidence>
<feature type="disulfide bond" evidence="9">
    <location>
        <begin position="110"/>
        <end position="117"/>
    </location>
</feature>
<keyword evidence="3" id="KW-0964">Secreted</keyword>
<feature type="compositionally biased region" description="Basic residues" evidence="10">
    <location>
        <begin position="58"/>
        <end position="80"/>
    </location>
</feature>
<evidence type="ECO:0000256" key="5">
    <source>
        <dbReference type="ARBA" id="ARBA00022854"/>
    </source>
</evidence>
<dbReference type="InterPro" id="IPR007733">
    <property type="entry name" value="Agouti"/>
</dbReference>
<feature type="disulfide bond" evidence="9">
    <location>
        <begin position="105"/>
        <end position="126"/>
    </location>
</feature>
<keyword evidence="5" id="KW-0960">Knottin</keyword>
<dbReference type="Proteomes" id="UP001059041">
    <property type="component" value="Linkage Group LG7"/>
</dbReference>
<dbReference type="Gene3D" id="4.10.760.10">
    <property type="entry name" value="Agouti domain"/>
    <property type="match status" value="1"/>
</dbReference>
<organism evidence="13 14">
    <name type="scientific">Triplophysa rosa</name>
    <name type="common">Cave loach</name>
    <dbReference type="NCBI Taxonomy" id="992332"/>
    <lineage>
        <taxon>Eukaryota</taxon>
        <taxon>Metazoa</taxon>
        <taxon>Chordata</taxon>
        <taxon>Craniata</taxon>
        <taxon>Vertebrata</taxon>
        <taxon>Euteleostomi</taxon>
        <taxon>Actinopterygii</taxon>
        <taxon>Neopterygii</taxon>
        <taxon>Teleostei</taxon>
        <taxon>Ostariophysi</taxon>
        <taxon>Cypriniformes</taxon>
        <taxon>Nemacheilidae</taxon>
        <taxon>Triplophysa</taxon>
    </lineage>
</organism>
<comment type="subcellular location">
    <subcellularLocation>
        <location evidence="1">Secreted</location>
    </subcellularLocation>
</comment>
<name>A0A9W7WSQ3_TRIRA</name>
<dbReference type="InterPro" id="IPR036836">
    <property type="entry name" value="Agouti_dom_sf"/>
</dbReference>
<dbReference type="SMART" id="SM00792">
    <property type="entry name" value="Agouti"/>
    <property type="match status" value="1"/>
</dbReference>
<dbReference type="PANTHER" id="PTHR16551:SF1">
    <property type="entry name" value="AGOUTI-SIGNALING PROTEIN"/>
    <property type="match status" value="1"/>
</dbReference>
<evidence type="ECO:0000313" key="14">
    <source>
        <dbReference type="Proteomes" id="UP001059041"/>
    </source>
</evidence>
<reference evidence="13" key="1">
    <citation type="submission" date="2021-02" db="EMBL/GenBank/DDBJ databases">
        <title>Comparative genomics reveals that relaxation of natural selection precedes convergent phenotypic evolution of cavefish.</title>
        <authorList>
            <person name="Peng Z."/>
        </authorList>
    </citation>
    <scope>NUCLEOTIDE SEQUENCE</scope>
    <source>
        <tissue evidence="13">Muscle</tissue>
    </source>
</reference>
<dbReference type="Pfam" id="PF05039">
    <property type="entry name" value="Agouti"/>
    <property type="match status" value="1"/>
</dbReference>
<keyword evidence="14" id="KW-1185">Reference proteome</keyword>
<gene>
    <name evidence="13" type="ORF">IRJ41_007477</name>
</gene>
<evidence type="ECO:0000259" key="12">
    <source>
        <dbReference type="PROSITE" id="PS51150"/>
    </source>
</evidence>
<feature type="chain" id="PRO_5040777484" description="Agouti-signaling protein" evidence="11">
    <location>
        <begin position="23"/>
        <end position="126"/>
    </location>
</feature>
<evidence type="ECO:0000256" key="8">
    <source>
        <dbReference type="ARBA" id="ARBA00033432"/>
    </source>
</evidence>
<evidence type="ECO:0000256" key="6">
    <source>
        <dbReference type="ARBA" id="ARBA00023157"/>
    </source>
</evidence>
<evidence type="ECO:0000256" key="2">
    <source>
        <dbReference type="ARBA" id="ARBA00017885"/>
    </source>
</evidence>
<dbReference type="AlphaFoldDB" id="A0A9W7WSQ3"/>
<dbReference type="PROSITE" id="PS60024">
    <property type="entry name" value="AGOUTI_1"/>
    <property type="match status" value="1"/>
</dbReference>